<name>A0ACB7YQZ0_9ERIC</name>
<evidence type="ECO:0000313" key="2">
    <source>
        <dbReference type="Proteomes" id="UP000828048"/>
    </source>
</evidence>
<reference evidence="1 2" key="1">
    <citation type="journal article" date="2021" name="Hortic Res">
        <title>High-quality reference genome and annotation aids understanding of berry development for evergreen blueberry (Vaccinium darrowii).</title>
        <authorList>
            <person name="Yu J."/>
            <person name="Hulse-Kemp A.M."/>
            <person name="Babiker E."/>
            <person name="Staton M."/>
        </authorList>
    </citation>
    <scope>NUCLEOTIDE SEQUENCE [LARGE SCALE GENOMIC DNA]</scope>
    <source>
        <strain evidence="2">cv. NJ 8807/NJ 8810</strain>
        <tissue evidence="1">Young leaf</tissue>
    </source>
</reference>
<accession>A0ACB7YQZ0</accession>
<sequence length="91" mass="9907">MEHHKGILKLLVLFLGFSFVLSSAAVPASRSLKSFKDDPAVQDLLAQGEMDMRIDGELSEGYMEGRMVMESTDYPGTGANDHHDPKTPGIA</sequence>
<organism evidence="1 2">
    <name type="scientific">Vaccinium darrowii</name>
    <dbReference type="NCBI Taxonomy" id="229202"/>
    <lineage>
        <taxon>Eukaryota</taxon>
        <taxon>Viridiplantae</taxon>
        <taxon>Streptophyta</taxon>
        <taxon>Embryophyta</taxon>
        <taxon>Tracheophyta</taxon>
        <taxon>Spermatophyta</taxon>
        <taxon>Magnoliopsida</taxon>
        <taxon>eudicotyledons</taxon>
        <taxon>Gunneridae</taxon>
        <taxon>Pentapetalae</taxon>
        <taxon>asterids</taxon>
        <taxon>Ericales</taxon>
        <taxon>Ericaceae</taxon>
        <taxon>Vaccinioideae</taxon>
        <taxon>Vaccinieae</taxon>
        <taxon>Vaccinium</taxon>
    </lineage>
</organism>
<evidence type="ECO:0000313" key="1">
    <source>
        <dbReference type="EMBL" id="KAH7855842.1"/>
    </source>
</evidence>
<comment type="caution">
    <text evidence="1">The sequence shown here is derived from an EMBL/GenBank/DDBJ whole genome shotgun (WGS) entry which is preliminary data.</text>
</comment>
<proteinExistence type="predicted"/>
<dbReference type="EMBL" id="CM037161">
    <property type="protein sequence ID" value="KAH7855842.1"/>
    <property type="molecule type" value="Genomic_DNA"/>
</dbReference>
<dbReference type="Proteomes" id="UP000828048">
    <property type="component" value="Chromosome 11"/>
</dbReference>
<protein>
    <submittedName>
        <fullName evidence="1">Uncharacterized protein</fullName>
    </submittedName>
</protein>
<gene>
    <name evidence="1" type="ORF">Vadar_029589</name>
</gene>
<keyword evidence="2" id="KW-1185">Reference proteome</keyword>